<dbReference type="RefSeq" id="XP_010504315.1">
    <property type="nucleotide sequence ID" value="XM_010506013.2"/>
</dbReference>
<dbReference type="Gene3D" id="3.40.850.10">
    <property type="entry name" value="Kinesin motor domain"/>
    <property type="match status" value="1"/>
</dbReference>
<evidence type="ECO:0000256" key="7">
    <source>
        <dbReference type="ARBA" id="ARBA00022840"/>
    </source>
</evidence>
<keyword evidence="7 11" id="KW-0067">ATP-binding</keyword>
<evidence type="ECO:0000313" key="16">
    <source>
        <dbReference type="RefSeq" id="XP_010504315.1"/>
    </source>
</evidence>
<keyword evidence="6 11" id="KW-0547">Nucleotide-binding</keyword>
<feature type="compositionally biased region" description="Basic and acidic residues" evidence="13">
    <location>
        <begin position="750"/>
        <end position="768"/>
    </location>
</feature>
<evidence type="ECO:0000256" key="2">
    <source>
        <dbReference type="ARBA" id="ARBA00010103"/>
    </source>
</evidence>
<organism evidence="15 16">
    <name type="scientific">Camelina sativa</name>
    <name type="common">False flax</name>
    <name type="synonym">Myagrum sativum</name>
    <dbReference type="NCBI Taxonomy" id="90675"/>
    <lineage>
        <taxon>Eukaryota</taxon>
        <taxon>Viridiplantae</taxon>
        <taxon>Streptophyta</taxon>
        <taxon>Embryophyta</taxon>
        <taxon>Tracheophyta</taxon>
        <taxon>Spermatophyta</taxon>
        <taxon>Magnoliopsida</taxon>
        <taxon>eudicotyledons</taxon>
        <taxon>Gunneridae</taxon>
        <taxon>Pentapetalae</taxon>
        <taxon>rosids</taxon>
        <taxon>malvids</taxon>
        <taxon>Brassicales</taxon>
        <taxon>Brassicaceae</taxon>
        <taxon>Camelineae</taxon>
        <taxon>Camelina</taxon>
    </lineage>
</organism>
<dbReference type="InterPro" id="IPR047149">
    <property type="entry name" value="KIF11-like"/>
</dbReference>
<feature type="domain" description="Kinesin motor" evidence="14">
    <location>
        <begin position="107"/>
        <end position="444"/>
    </location>
</feature>
<dbReference type="PRINTS" id="PR00380">
    <property type="entry name" value="KINESINHEAVY"/>
</dbReference>
<dbReference type="InterPro" id="IPR019821">
    <property type="entry name" value="Kinesin_motor_CS"/>
</dbReference>
<feature type="binding site" evidence="11">
    <location>
        <begin position="192"/>
        <end position="199"/>
    </location>
    <ligand>
        <name>ATP</name>
        <dbReference type="ChEBI" id="CHEBI:30616"/>
    </ligand>
</feature>
<feature type="compositionally biased region" description="Polar residues" evidence="13">
    <location>
        <begin position="769"/>
        <end position="790"/>
    </location>
</feature>
<evidence type="ECO:0000256" key="6">
    <source>
        <dbReference type="ARBA" id="ARBA00022741"/>
    </source>
</evidence>
<feature type="coiled-coil region" evidence="12">
    <location>
        <begin position="460"/>
        <end position="613"/>
    </location>
</feature>
<dbReference type="PROSITE" id="PS00411">
    <property type="entry name" value="KINESIN_MOTOR_1"/>
    <property type="match status" value="1"/>
</dbReference>
<dbReference type="InterPro" id="IPR011989">
    <property type="entry name" value="ARM-like"/>
</dbReference>
<evidence type="ECO:0000256" key="12">
    <source>
        <dbReference type="SAM" id="Coils"/>
    </source>
</evidence>
<dbReference type="PROSITE" id="PS50067">
    <property type="entry name" value="KINESIN_MOTOR_2"/>
    <property type="match status" value="1"/>
</dbReference>
<dbReference type="InterPro" id="IPR000225">
    <property type="entry name" value="Armadillo"/>
</dbReference>
<sequence length="1053" mass="117446">MTSSYSSSSSAVRSSAKHAAERIQQHLPPNSNHSVSLSSSSLNLPSRTSIIAPGVAHSSRPKDRPSASSSVSNASSVSASSPSTRRSGTPIRRSQSKDFDDDNDPGRVRVSVRVRPRNGEELISDADFADLVELQPEIKRLKLRKNNWNSESYKFDEVFTDTASQKRVYEGVAKPVVEGVLSGYNGTIMAYGQTGTGKTYTVGKIGKDDAAERGIMVRALEDILQNASSASVSVEISYLQLYMETIQDLLAPEKSNISINEDAKTGEVSVPGATVVNIQDLDHFLQVLQVGETNRHAANTKMNTESSRSHAILTVYVRQAVNEKTEKAKPESLGDKGIPRVRKSKLLIVDLAGSERINKSGTDGHLIEEAKFINLSLTSLGKCINALAEGSSHIPTRDSKLTRLLRDSFGGSARTSLIITIGPSARYHAETTSTIMFGQRAMKIVNMVKLKEEFDYESLCRKLETQVDHLTAEVERQNKLRNSEKHELEKRLRECENSFAEAEKNTVTRSKFLEKENARLELCMKELLKELQLQKDQCDLMHDKAIQLEMKLKNTKQQLENSAYEAKLADASQVYEKKIAELVQRVESEQARSTNAEQQLNEMKNILSKQQKSIHEQERGNYQYQKELAETTYTYESKIAELQKKLEDEDARSNAAEEQLRLMKGLLSDHQVLSQENEETNKLKIKLEELSQMYESTVDELQTVKLDYDDLLQQKEKLGEEVRDMKERLLLEEKQRKQLESELSKLKKNLRESENVVEEKRHLKEDLSKVSSESGALTGSQRSQGLKKSLSGQRATMARLCEEVGIQKILQLIKSEDLEVQIQAVKVVANLAAEEANQLKIVEEGGVEALLMLVQSSQNSTILRVASGAIANLAMNEKSQDLIMNKGGAQLLAKMVTKTDDPQTLRMVAGALANLCGNEKFLKLLKEEEGIKGLLTMAQSGNTDIIAQVARGMANFAKCETREIMQGRRKGRSLLLEEGALEWLTSNSHIESASTQRHIELALCHLAQNEENANDFKRTGSVTEIVRISVESSRDDIRSLAKKILKTNPYFSS</sequence>
<dbReference type="Pfam" id="PF00514">
    <property type="entry name" value="Arm"/>
    <property type="match status" value="1"/>
</dbReference>
<feature type="region of interest" description="Disordered" evidence="13">
    <location>
        <begin position="750"/>
        <end position="790"/>
    </location>
</feature>
<name>A0ABM0YQ83_CAMSA</name>
<protein>
    <submittedName>
        <fullName evidence="16">Kinesin-like protein KIN-UC isoform X2</fullName>
    </submittedName>
</protein>
<evidence type="ECO:0000256" key="13">
    <source>
        <dbReference type="SAM" id="MobiDB-lite"/>
    </source>
</evidence>
<keyword evidence="4" id="KW-0493">Microtubule</keyword>
<evidence type="ECO:0000256" key="10">
    <source>
        <dbReference type="PROSITE-ProRule" id="PRU00259"/>
    </source>
</evidence>
<evidence type="ECO:0000256" key="5">
    <source>
        <dbReference type="ARBA" id="ARBA00022737"/>
    </source>
</evidence>
<keyword evidence="15" id="KW-1185">Reference proteome</keyword>
<dbReference type="InterPro" id="IPR027417">
    <property type="entry name" value="P-loop_NTPase"/>
</dbReference>
<keyword evidence="12" id="KW-0175">Coiled coil</keyword>
<dbReference type="Pfam" id="PF00225">
    <property type="entry name" value="Kinesin"/>
    <property type="match status" value="1"/>
</dbReference>
<dbReference type="CDD" id="cd00106">
    <property type="entry name" value="KISc"/>
    <property type="match status" value="1"/>
</dbReference>
<evidence type="ECO:0000256" key="3">
    <source>
        <dbReference type="ARBA" id="ARBA00022490"/>
    </source>
</evidence>
<dbReference type="GeneID" id="104781355"/>
<dbReference type="SMART" id="SM00185">
    <property type="entry name" value="ARM"/>
    <property type="match status" value="3"/>
</dbReference>
<dbReference type="Proteomes" id="UP000694864">
    <property type="component" value="Chromosome 4"/>
</dbReference>
<evidence type="ECO:0000256" key="11">
    <source>
        <dbReference type="PROSITE-ProRule" id="PRU00283"/>
    </source>
</evidence>
<accession>A0ABM0YQ83</accession>
<dbReference type="SUPFAM" id="SSF52540">
    <property type="entry name" value="P-loop containing nucleoside triphosphate hydrolases"/>
    <property type="match status" value="1"/>
</dbReference>
<feature type="repeat" description="ARM" evidence="10">
    <location>
        <begin position="804"/>
        <end position="846"/>
    </location>
</feature>
<feature type="repeat" description="ARM" evidence="10">
    <location>
        <begin position="845"/>
        <end position="888"/>
    </location>
</feature>
<reference evidence="16" key="2">
    <citation type="submission" date="2025-08" db="UniProtKB">
        <authorList>
            <consortium name="RefSeq"/>
        </authorList>
    </citation>
    <scope>IDENTIFICATION</scope>
    <source>
        <tissue evidence="16">Leaf</tissue>
    </source>
</reference>
<dbReference type="InterPro" id="IPR016024">
    <property type="entry name" value="ARM-type_fold"/>
</dbReference>
<dbReference type="PROSITE" id="PS50176">
    <property type="entry name" value="ARM_REPEAT"/>
    <property type="match status" value="2"/>
</dbReference>
<feature type="region of interest" description="Disordered" evidence="13">
    <location>
        <begin position="1"/>
        <end position="112"/>
    </location>
</feature>
<feature type="compositionally biased region" description="Low complexity" evidence="13">
    <location>
        <begin position="27"/>
        <end position="46"/>
    </location>
</feature>
<evidence type="ECO:0000256" key="1">
    <source>
        <dbReference type="ARBA" id="ARBA00004245"/>
    </source>
</evidence>
<dbReference type="InterPro" id="IPR001752">
    <property type="entry name" value="Kinesin_motor_dom"/>
</dbReference>
<reference evidence="15" key="1">
    <citation type="journal article" date="2014" name="Nat. Commun.">
        <title>The emerging biofuel crop Camelina sativa retains a highly undifferentiated hexaploid genome structure.</title>
        <authorList>
            <person name="Kagale S."/>
            <person name="Koh C."/>
            <person name="Nixon J."/>
            <person name="Bollina V."/>
            <person name="Clarke W.E."/>
            <person name="Tuteja R."/>
            <person name="Spillane C."/>
            <person name="Robinson S.J."/>
            <person name="Links M.G."/>
            <person name="Clarke C."/>
            <person name="Higgins E.E."/>
            <person name="Huebert T."/>
            <person name="Sharpe A.G."/>
            <person name="Parkin I.A."/>
        </authorList>
    </citation>
    <scope>NUCLEOTIDE SEQUENCE [LARGE SCALE GENOMIC DNA]</scope>
    <source>
        <strain evidence="15">cv. DH55</strain>
    </source>
</reference>
<dbReference type="SUPFAM" id="SSF48371">
    <property type="entry name" value="ARM repeat"/>
    <property type="match status" value="1"/>
</dbReference>
<feature type="compositionally biased region" description="Low complexity" evidence="13">
    <location>
        <begin position="1"/>
        <end position="14"/>
    </location>
</feature>
<dbReference type="PANTHER" id="PTHR47970:SF6">
    <property type="entry name" value="KINESIN-LIKE PROTEIN KIN-UC ISOFORM X1"/>
    <property type="match status" value="1"/>
</dbReference>
<evidence type="ECO:0000313" key="15">
    <source>
        <dbReference type="Proteomes" id="UP000694864"/>
    </source>
</evidence>
<proteinExistence type="inferred from homology"/>
<gene>
    <name evidence="16" type="primary">LOC104781355</name>
</gene>
<evidence type="ECO:0000256" key="8">
    <source>
        <dbReference type="ARBA" id="ARBA00023175"/>
    </source>
</evidence>
<dbReference type="InterPro" id="IPR036961">
    <property type="entry name" value="Kinesin_motor_dom_sf"/>
</dbReference>
<dbReference type="Gene3D" id="1.25.10.10">
    <property type="entry name" value="Leucine-rich Repeat Variant"/>
    <property type="match status" value="1"/>
</dbReference>
<feature type="compositionally biased region" description="Low complexity" evidence="13">
    <location>
        <begin position="66"/>
        <end position="93"/>
    </location>
</feature>
<dbReference type="SMART" id="SM00129">
    <property type="entry name" value="KISc"/>
    <property type="match status" value="1"/>
</dbReference>
<evidence type="ECO:0000256" key="4">
    <source>
        <dbReference type="ARBA" id="ARBA00022701"/>
    </source>
</evidence>
<comment type="subcellular location">
    <subcellularLocation>
        <location evidence="1">Cytoplasm</location>
        <location evidence="1">Cytoskeleton</location>
    </subcellularLocation>
</comment>
<keyword evidence="8 11" id="KW-0505">Motor protein</keyword>
<dbReference type="PANTHER" id="PTHR47970">
    <property type="entry name" value="KINESIN-LIKE PROTEIN KIF11"/>
    <property type="match status" value="1"/>
</dbReference>
<evidence type="ECO:0000259" key="14">
    <source>
        <dbReference type="PROSITE" id="PS50067"/>
    </source>
</evidence>
<comment type="similarity">
    <text evidence="2">Belongs to the TRAFAC class myosin-kinesin ATPase superfamily. Kinesin family. Ungrouped subfamily.</text>
</comment>
<keyword evidence="5" id="KW-0677">Repeat</keyword>
<keyword evidence="9" id="KW-0206">Cytoskeleton</keyword>
<keyword evidence="3" id="KW-0963">Cytoplasm</keyword>
<evidence type="ECO:0000256" key="9">
    <source>
        <dbReference type="ARBA" id="ARBA00023212"/>
    </source>
</evidence>